<feature type="chain" id="PRO_5015166876" evidence="2">
    <location>
        <begin position="22"/>
        <end position="124"/>
    </location>
</feature>
<dbReference type="EMBL" id="JXTC01000089">
    <property type="protein sequence ID" value="PON89863.1"/>
    <property type="molecule type" value="Genomic_DNA"/>
</dbReference>
<evidence type="ECO:0000313" key="3">
    <source>
        <dbReference type="EMBL" id="PON89863.1"/>
    </source>
</evidence>
<dbReference type="AlphaFoldDB" id="A0A2P5EWF1"/>
<comment type="caution">
    <text evidence="3">The sequence shown here is derived from an EMBL/GenBank/DDBJ whole genome shotgun (WGS) entry which is preliminary data.</text>
</comment>
<organism evidence="3 4">
    <name type="scientific">Trema orientale</name>
    <name type="common">Charcoal tree</name>
    <name type="synonym">Celtis orientalis</name>
    <dbReference type="NCBI Taxonomy" id="63057"/>
    <lineage>
        <taxon>Eukaryota</taxon>
        <taxon>Viridiplantae</taxon>
        <taxon>Streptophyta</taxon>
        <taxon>Embryophyta</taxon>
        <taxon>Tracheophyta</taxon>
        <taxon>Spermatophyta</taxon>
        <taxon>Magnoliopsida</taxon>
        <taxon>eudicotyledons</taxon>
        <taxon>Gunneridae</taxon>
        <taxon>Pentapetalae</taxon>
        <taxon>rosids</taxon>
        <taxon>fabids</taxon>
        <taxon>Rosales</taxon>
        <taxon>Cannabaceae</taxon>
        <taxon>Trema</taxon>
    </lineage>
</organism>
<proteinExistence type="predicted"/>
<evidence type="ECO:0000256" key="2">
    <source>
        <dbReference type="SAM" id="SignalP"/>
    </source>
</evidence>
<keyword evidence="1 2" id="KW-0732">Signal</keyword>
<dbReference type="OrthoDB" id="603213at2759"/>
<dbReference type="Proteomes" id="UP000237000">
    <property type="component" value="Unassembled WGS sequence"/>
</dbReference>
<dbReference type="Pfam" id="PF24068">
    <property type="entry name" value="TPD1_C"/>
    <property type="match status" value="1"/>
</dbReference>
<gene>
    <name evidence="3" type="ORF">TorRG33x02_143860</name>
</gene>
<keyword evidence="3" id="KW-0808">Transferase</keyword>
<evidence type="ECO:0000256" key="1">
    <source>
        <dbReference type="ARBA" id="ARBA00022729"/>
    </source>
</evidence>
<dbReference type="GO" id="GO:0001709">
    <property type="term" value="P:cell fate determination"/>
    <property type="evidence" value="ECO:0007669"/>
    <property type="project" value="TreeGrafter"/>
</dbReference>
<feature type="signal peptide" evidence="2">
    <location>
        <begin position="1"/>
        <end position="21"/>
    </location>
</feature>
<dbReference type="PANTHER" id="PTHR33184">
    <property type="entry name" value="PROTEIN TAPETUM DETERMINANT 1-LIKE-RELATED"/>
    <property type="match status" value="1"/>
</dbReference>
<evidence type="ECO:0000313" key="4">
    <source>
        <dbReference type="Proteomes" id="UP000237000"/>
    </source>
</evidence>
<dbReference type="FunCoup" id="A0A2P5EWF1">
    <property type="interactions" value="52"/>
</dbReference>
<dbReference type="InterPro" id="IPR040361">
    <property type="entry name" value="TPD1"/>
</dbReference>
<dbReference type="STRING" id="63057.A0A2P5EWF1"/>
<dbReference type="InParanoid" id="A0A2P5EWF1"/>
<keyword evidence="4" id="KW-1185">Reference proteome</keyword>
<reference evidence="4" key="1">
    <citation type="submission" date="2016-06" db="EMBL/GenBank/DDBJ databases">
        <title>Parallel loss of symbiosis genes in relatives of nitrogen-fixing non-legume Parasponia.</title>
        <authorList>
            <person name="Van Velzen R."/>
            <person name="Holmer R."/>
            <person name="Bu F."/>
            <person name="Rutten L."/>
            <person name="Van Zeijl A."/>
            <person name="Liu W."/>
            <person name="Santuari L."/>
            <person name="Cao Q."/>
            <person name="Sharma T."/>
            <person name="Shen D."/>
            <person name="Roswanjaya Y."/>
            <person name="Wardhani T."/>
            <person name="Kalhor M.S."/>
            <person name="Jansen J."/>
            <person name="Van den Hoogen J."/>
            <person name="Gungor B."/>
            <person name="Hartog M."/>
            <person name="Hontelez J."/>
            <person name="Verver J."/>
            <person name="Yang W.-C."/>
            <person name="Schijlen E."/>
            <person name="Repin R."/>
            <person name="Schilthuizen M."/>
            <person name="Schranz E."/>
            <person name="Heidstra R."/>
            <person name="Miyata K."/>
            <person name="Fedorova E."/>
            <person name="Kohlen W."/>
            <person name="Bisseling T."/>
            <person name="Smit S."/>
            <person name="Geurts R."/>
        </authorList>
    </citation>
    <scope>NUCLEOTIDE SEQUENCE [LARGE SCALE GENOMIC DNA]</scope>
    <source>
        <strain evidence="4">cv. RG33-2</strain>
    </source>
</reference>
<name>A0A2P5EWF1_TREOI</name>
<accession>A0A2P5EWF1</accession>
<dbReference type="GO" id="GO:0016757">
    <property type="term" value="F:glycosyltransferase activity"/>
    <property type="evidence" value="ECO:0007669"/>
    <property type="project" value="UniProtKB-KW"/>
</dbReference>
<sequence>MMKKSLCLVLVFIILVVRGSSQAPYCSEKNLTIYQYESGALVENKPEWTVIITNGCVCGQMDVKLDCIGYQTVKPVDPLLLTSNGQTCLVNNGQFIYGFESFNFTYAWDTSFPFRPISSQIACS</sequence>
<protein>
    <submittedName>
        <fullName evidence="3">Beta-1,3-N-Acetylglucosaminyltransferase family protein</fullName>
    </submittedName>
</protein>
<keyword evidence="3" id="KW-0328">Glycosyltransferase</keyword>
<dbReference type="PANTHER" id="PTHR33184:SF72">
    <property type="entry name" value="BETA-1,3-N-ACETYLGLUCOSAMINYLTRANSFERASE FAMILY PROTEIN"/>
    <property type="match status" value="1"/>
</dbReference>